<dbReference type="PROSITE" id="PS50088">
    <property type="entry name" value="ANK_REPEAT"/>
    <property type="match status" value="8"/>
</dbReference>
<dbReference type="InterPro" id="IPR002110">
    <property type="entry name" value="Ankyrin_rpt"/>
</dbReference>
<feature type="repeat" description="ANK" evidence="3">
    <location>
        <begin position="167"/>
        <end position="199"/>
    </location>
</feature>
<dbReference type="PANTHER" id="PTHR24198">
    <property type="entry name" value="ANKYRIN REPEAT AND PROTEIN KINASE DOMAIN-CONTAINING PROTEIN"/>
    <property type="match status" value="1"/>
</dbReference>
<feature type="repeat" description="ANK" evidence="3">
    <location>
        <begin position="374"/>
        <end position="406"/>
    </location>
</feature>
<feature type="region of interest" description="Disordered" evidence="5">
    <location>
        <begin position="1"/>
        <end position="59"/>
    </location>
</feature>
<dbReference type="Gene3D" id="1.25.40.20">
    <property type="entry name" value="Ankyrin repeat-containing domain"/>
    <property type="match status" value="5"/>
</dbReference>
<organism evidence="6 7">
    <name type="scientific">Bionectria ochroleuca</name>
    <name type="common">Gliocladium roseum</name>
    <dbReference type="NCBI Taxonomy" id="29856"/>
    <lineage>
        <taxon>Eukaryota</taxon>
        <taxon>Fungi</taxon>
        <taxon>Dikarya</taxon>
        <taxon>Ascomycota</taxon>
        <taxon>Pezizomycotina</taxon>
        <taxon>Sordariomycetes</taxon>
        <taxon>Hypocreomycetidae</taxon>
        <taxon>Hypocreales</taxon>
        <taxon>Bionectriaceae</taxon>
        <taxon>Clonostachys</taxon>
    </lineage>
</organism>
<protein>
    <submittedName>
        <fullName evidence="6">Uncharacterized protein</fullName>
    </submittedName>
</protein>
<evidence type="ECO:0000256" key="2">
    <source>
        <dbReference type="ARBA" id="ARBA00023043"/>
    </source>
</evidence>
<dbReference type="SMART" id="SM00248">
    <property type="entry name" value="ANK"/>
    <property type="match status" value="12"/>
</dbReference>
<feature type="repeat" description="ANK" evidence="3">
    <location>
        <begin position="99"/>
        <end position="131"/>
    </location>
</feature>
<dbReference type="PROSITE" id="PS50297">
    <property type="entry name" value="ANK_REP_REGION"/>
    <property type="match status" value="8"/>
</dbReference>
<name>A0ABY6UCL2_BIOOC</name>
<proteinExistence type="predicted"/>
<feature type="repeat" description="ANK" evidence="3">
    <location>
        <begin position="134"/>
        <end position="166"/>
    </location>
</feature>
<dbReference type="Pfam" id="PF12796">
    <property type="entry name" value="Ank_2"/>
    <property type="match status" value="4"/>
</dbReference>
<dbReference type="InterPro" id="IPR036770">
    <property type="entry name" value="Ankyrin_rpt-contain_sf"/>
</dbReference>
<reference evidence="6 7" key="1">
    <citation type="submission" date="2019-06" db="EMBL/GenBank/DDBJ databases">
        <authorList>
            <person name="Broberg M."/>
        </authorList>
    </citation>
    <scope>NUCLEOTIDE SEQUENCE [LARGE SCALE GENOMIC DNA]</scope>
</reference>
<dbReference type="SUPFAM" id="SSF48403">
    <property type="entry name" value="Ankyrin repeat"/>
    <property type="match status" value="1"/>
</dbReference>
<evidence type="ECO:0000313" key="7">
    <source>
        <dbReference type="Proteomes" id="UP000766486"/>
    </source>
</evidence>
<feature type="repeat" description="ANK" evidence="3">
    <location>
        <begin position="308"/>
        <end position="340"/>
    </location>
</feature>
<feature type="repeat" description="ANK" evidence="3">
    <location>
        <begin position="235"/>
        <end position="267"/>
    </location>
</feature>
<evidence type="ECO:0000256" key="3">
    <source>
        <dbReference type="PROSITE-ProRule" id="PRU00023"/>
    </source>
</evidence>
<keyword evidence="7" id="KW-1185">Reference proteome</keyword>
<keyword evidence="4" id="KW-0175">Coiled coil</keyword>
<evidence type="ECO:0000256" key="5">
    <source>
        <dbReference type="SAM" id="MobiDB-lite"/>
    </source>
</evidence>
<sequence>MLSDTTSGSAASDTMETGAALATPAPLRKSAMETVDSPEPSEPSGPDRRDSGPTVEYGTPLHNFLEDMEEGSSDKAQDEELAQILGRLNEKELNQPDEDGMTPLHIAARRGLLKATKNLLDKGVGNSIKHKDHMERQPLHCACISGQKEIVNLLLASGADLEAKQGDGRTPLGEACYWENLDVMNELLSRGAKVDVVDEDNQSLLNLAVGDRNIDIVKRLLKEEHLDLNNRDNYNGWTALHRAAYWGEEEIVDMLLEKGASTSIQDNDGWTPLYTAACGIEGTAMEKFLFTAQGERTSPKELEIADEKGYTPLLAAIERRRVDTVRVLIKAGANCNAEDKQGVRALHHATTEGDESIVSLLLKSGADCNAQDREARRALHYASNEGYNSIVLLLIQGGADCNAADKKGRRALHDASTQGHDDIVTTLLKKGAMVNPRDKDRKTPLQLAFDADQSDNWDERDEIMRCFLKANDSNTTELGIDGVKDDVLVWAAKSSNRHDIATLLMKKSPEVAEPSNSDDWSAIHWACYRILPQILWLLLANSPETNDSKKMVKSALELIKTLRPGHKSKENKRQRAPMDQGEGDIPLESKMTAGSRDSKGAEGYNTLADILQDPPFAQYTDSEQIQIREPSEAEFEVMGKFDAAVTQIFREKGKSIVIQAEHGIMNVNREQDAGKSDVDISTKGNHQKATEINANSDFWAASATYMPYLRFSSQCNGKAGIPTCVEYKDNEQECRRLSEAHPDSVVHTSPTLDEWYYGFATGDDFSEDRNYRNENQVATRELVGDVSKLTHWPLLRVNQLWIWTFGNKWIITAAPDPKDSRSPTLLDGVLEHLNKLGRAGESSSQPGSTFDMRQLLVDYCIESYERKPVEDEFVHFEHPEDIQRASIRQLFSNSIKKLVGGHLSCGKPLVSEDTGKPGSTIVKHLLNAIFGGVEIRKAIKQAEKLSCDVKDIRDELNILKSVATYQKDIQDKLSSAVNKGVRSNLTAKYVEGDINGMDKVAERIQSAVDTTLALQQGQETVRQGRTLMVFTVVTIIFVKE</sequence>
<comment type="caution">
    <text evidence="6">The sequence shown here is derived from an EMBL/GenBank/DDBJ whole genome shotgun (WGS) entry which is preliminary data.</text>
</comment>
<evidence type="ECO:0000256" key="1">
    <source>
        <dbReference type="ARBA" id="ARBA00022737"/>
    </source>
</evidence>
<evidence type="ECO:0000256" key="4">
    <source>
        <dbReference type="SAM" id="Coils"/>
    </source>
</evidence>
<feature type="compositionally biased region" description="Low complexity" evidence="5">
    <location>
        <begin position="1"/>
        <end position="14"/>
    </location>
</feature>
<feature type="coiled-coil region" evidence="4">
    <location>
        <begin position="935"/>
        <end position="962"/>
    </location>
</feature>
<feature type="repeat" description="ANK" evidence="3">
    <location>
        <begin position="407"/>
        <end position="439"/>
    </location>
</feature>
<keyword evidence="2 3" id="KW-0040">ANK repeat</keyword>
<gene>
    <name evidence="6" type="ORF">CLO192961_LOCUS218263</name>
</gene>
<dbReference type="EMBL" id="CABFNS010000774">
    <property type="protein sequence ID" value="VUC27773.1"/>
    <property type="molecule type" value="Genomic_DNA"/>
</dbReference>
<feature type="region of interest" description="Disordered" evidence="5">
    <location>
        <begin position="563"/>
        <end position="599"/>
    </location>
</feature>
<feature type="repeat" description="ANK" evidence="3">
    <location>
        <begin position="341"/>
        <end position="373"/>
    </location>
</feature>
<accession>A0ABY6UCL2</accession>
<dbReference type="PANTHER" id="PTHR24198:SF165">
    <property type="entry name" value="ANKYRIN REPEAT-CONTAINING PROTEIN-RELATED"/>
    <property type="match status" value="1"/>
</dbReference>
<keyword evidence="1" id="KW-0677">Repeat</keyword>
<dbReference type="PRINTS" id="PR01415">
    <property type="entry name" value="ANKYRIN"/>
</dbReference>
<dbReference type="Proteomes" id="UP000766486">
    <property type="component" value="Unassembled WGS sequence"/>
</dbReference>
<evidence type="ECO:0000313" key="6">
    <source>
        <dbReference type="EMBL" id="VUC27773.1"/>
    </source>
</evidence>